<proteinExistence type="predicted"/>
<keyword evidence="3" id="KW-0472">Membrane</keyword>
<dbReference type="CDD" id="cd17039">
    <property type="entry name" value="Ubl_ubiquitin_like"/>
    <property type="match status" value="1"/>
</dbReference>
<evidence type="ECO:0000256" key="2">
    <source>
        <dbReference type="SAM" id="MobiDB-lite"/>
    </source>
</evidence>
<dbReference type="SUPFAM" id="SSF50156">
    <property type="entry name" value="PDZ domain-like"/>
    <property type="match status" value="1"/>
</dbReference>
<feature type="compositionally biased region" description="Low complexity" evidence="2">
    <location>
        <begin position="666"/>
        <end position="676"/>
    </location>
</feature>
<dbReference type="SUPFAM" id="SSF69635">
    <property type="entry name" value="Type III secretory system chaperone-like"/>
    <property type="match status" value="1"/>
</dbReference>
<dbReference type="SMR" id="Q4DD54"/>
<dbReference type="InterPro" id="IPR029071">
    <property type="entry name" value="Ubiquitin-like_domsf"/>
</dbReference>
<dbReference type="AlphaFoldDB" id="Q4DD54"/>
<feature type="region of interest" description="Disordered" evidence="2">
    <location>
        <begin position="364"/>
        <end position="462"/>
    </location>
</feature>
<feature type="compositionally biased region" description="Basic and acidic residues" evidence="2">
    <location>
        <begin position="653"/>
        <end position="664"/>
    </location>
</feature>
<feature type="compositionally biased region" description="Basic and acidic residues" evidence="2">
    <location>
        <begin position="374"/>
        <end position="383"/>
    </location>
</feature>
<dbReference type="Gene3D" id="2.30.42.10">
    <property type="match status" value="1"/>
</dbReference>
<feature type="region of interest" description="Disordered" evidence="2">
    <location>
        <begin position="631"/>
        <end position="686"/>
    </location>
</feature>
<dbReference type="KEGG" id="tcr:510241.10"/>
<evidence type="ECO:0000313" key="6">
    <source>
        <dbReference type="Proteomes" id="UP000002296"/>
    </source>
</evidence>
<feature type="compositionally biased region" description="Polar residues" evidence="2">
    <location>
        <begin position="631"/>
        <end position="645"/>
    </location>
</feature>
<keyword evidence="6" id="KW-1185">Reference proteome</keyword>
<reference evidence="5 6" key="1">
    <citation type="journal article" date="2005" name="Science">
        <title>The genome sequence of Trypanosoma cruzi, etiologic agent of Chagas disease.</title>
        <authorList>
            <person name="El-Sayed N.M."/>
            <person name="Myler P.J."/>
            <person name="Bartholomeu D.C."/>
            <person name="Nilsson D."/>
            <person name="Aggarwal G."/>
            <person name="Tran A.N."/>
            <person name="Ghedin E."/>
            <person name="Worthey E.A."/>
            <person name="Delcher A.L."/>
            <person name="Blandin G."/>
            <person name="Westenberger S.J."/>
            <person name="Caler E."/>
            <person name="Cerqueira G.C."/>
            <person name="Branche C."/>
            <person name="Haas B."/>
            <person name="Anupama A."/>
            <person name="Arner E."/>
            <person name="Aslund L."/>
            <person name="Attipoe P."/>
            <person name="Bontempi E."/>
            <person name="Bringaud F."/>
            <person name="Burton P."/>
            <person name="Cadag E."/>
            <person name="Campbell D.A."/>
            <person name="Carrington M."/>
            <person name="Crabtree J."/>
            <person name="Darban H."/>
            <person name="da Silveira J.F."/>
            <person name="de Jong P."/>
            <person name="Edwards K."/>
            <person name="Englund P.T."/>
            <person name="Fazelina G."/>
            <person name="Feldblyum T."/>
            <person name="Ferella M."/>
            <person name="Frasch A.C."/>
            <person name="Gull K."/>
            <person name="Horn D."/>
            <person name="Hou L."/>
            <person name="Huang Y."/>
            <person name="Kindlund E."/>
            <person name="Klingbeil M."/>
            <person name="Kluge S."/>
            <person name="Koo H."/>
            <person name="Lacerda D."/>
            <person name="Levin M.J."/>
            <person name="Lorenzi H."/>
            <person name="Louie T."/>
            <person name="Machado C.R."/>
            <person name="McCulloch R."/>
            <person name="McKenna A."/>
            <person name="Mizuno Y."/>
            <person name="Mottram J.C."/>
            <person name="Nelson S."/>
            <person name="Ochaya S."/>
            <person name="Osoegawa K."/>
            <person name="Pai G."/>
            <person name="Parsons M."/>
            <person name="Pentony M."/>
            <person name="Pettersson U."/>
            <person name="Pop M."/>
            <person name="Ramirez J.L."/>
            <person name="Rinta J."/>
            <person name="Robertson L."/>
            <person name="Salzberg S.L."/>
            <person name="Sanchez D.O."/>
            <person name="Seyler A."/>
            <person name="Sharma R."/>
            <person name="Shetty J."/>
            <person name="Simpson A.J."/>
            <person name="Sisk E."/>
            <person name="Tammi M.T."/>
            <person name="Tarleton R."/>
            <person name="Teixeira S."/>
            <person name="Van Aken S."/>
            <person name="Vogt C."/>
            <person name="Ward P.N."/>
            <person name="Wickstead B."/>
            <person name="Wortman J."/>
            <person name="White O."/>
            <person name="Fraser C.M."/>
            <person name="Stuart K.D."/>
            <person name="Andersson B."/>
        </authorList>
    </citation>
    <scope>NUCLEOTIDE SEQUENCE [LARGE SCALE GENOMIC DNA]</scope>
    <source>
        <strain evidence="5 6">CL Brener</strain>
    </source>
</reference>
<evidence type="ECO:0000256" key="1">
    <source>
        <dbReference type="SAM" id="Coils"/>
    </source>
</evidence>
<feature type="transmembrane region" description="Helical" evidence="3">
    <location>
        <begin position="15"/>
        <end position="39"/>
    </location>
</feature>
<dbReference type="InterPro" id="IPR010261">
    <property type="entry name" value="Tir_chaperone"/>
</dbReference>
<feature type="coiled-coil region" evidence="1">
    <location>
        <begin position="194"/>
        <end position="333"/>
    </location>
</feature>
<name>Q4DD54_TRYCC</name>
<dbReference type="OMA" id="MPTSQPW"/>
<dbReference type="Gene3D" id="3.30.1460.10">
    <property type="match status" value="1"/>
</dbReference>
<keyword evidence="3" id="KW-0812">Transmembrane</keyword>
<evidence type="ECO:0000313" key="5">
    <source>
        <dbReference type="EMBL" id="EAN90445.1"/>
    </source>
</evidence>
<dbReference type="eggNOG" id="ENOG502RW6Y">
    <property type="taxonomic scope" value="Eukaryota"/>
</dbReference>
<dbReference type="STRING" id="353153.Q4DD54"/>
<dbReference type="Proteomes" id="UP000002296">
    <property type="component" value="Unassembled WGS sequence"/>
</dbReference>
<feature type="compositionally biased region" description="Polar residues" evidence="2">
    <location>
        <begin position="445"/>
        <end position="458"/>
    </location>
</feature>
<comment type="caution">
    <text evidence="5">The sequence shown here is derived from an EMBL/GenBank/DDBJ whole genome shotgun (WGS) entry which is preliminary data.</text>
</comment>
<dbReference type="SUPFAM" id="SSF54236">
    <property type="entry name" value="Ubiquitin-like"/>
    <property type="match status" value="1"/>
</dbReference>
<keyword evidence="1" id="KW-0175">Coiled coil</keyword>
<dbReference type="InterPro" id="IPR036034">
    <property type="entry name" value="PDZ_sf"/>
</dbReference>
<organism evidence="5 6">
    <name type="scientific">Trypanosoma cruzi (strain CL Brener)</name>
    <dbReference type="NCBI Taxonomy" id="353153"/>
    <lineage>
        <taxon>Eukaryota</taxon>
        <taxon>Discoba</taxon>
        <taxon>Euglenozoa</taxon>
        <taxon>Kinetoplastea</taxon>
        <taxon>Metakinetoplastina</taxon>
        <taxon>Trypanosomatida</taxon>
        <taxon>Trypanosomatidae</taxon>
        <taxon>Trypanosoma</taxon>
        <taxon>Schizotrypanum</taxon>
    </lineage>
</organism>
<dbReference type="GeneID" id="3543440"/>
<dbReference type="CDD" id="cd16364">
    <property type="entry name" value="T3SC_I-like"/>
    <property type="match status" value="1"/>
</dbReference>
<keyword evidence="3" id="KW-1133">Transmembrane helix</keyword>
<protein>
    <recommendedName>
        <fullName evidence="4">PDZ domain-containing protein</fullName>
    </recommendedName>
</protein>
<gene>
    <name evidence="5" type="ORF">Tc00.1047053510241.10</name>
</gene>
<sequence length="776" mass="87759">MICYFLSLFFLNGEVAEVCFCTYVSFLFFFFFTSALFFSNNRKVERKLRGGKLLPGGWHTLEPVPAKKDPMNANDVLTVISPDDGKRFRINIKGDIGRLTIGRLKQCLATASSYSVPVADQVIKFNGTPLTRDDEVCAAYGIMNGSTLTVEHRANVDPTTDHTASFVSPHRQALEYQTIRQQEEILGDEVLGHDNTLQVKIDQLQDQVEAAEKKKMKIAREKEKAERELARLRLQEEVAEKQKRRLTQLREREAQRAARRAADLAARREQLKAEEEATRAVALQKLDNERLRASLEQERAEYEAEKERLAKEREEYERRAKEREVNIRKKEIEIEQQILAAERDRRELELSRLVSHQNRLLYHERVGKPPPPELTHEGMRRGEWSGNDPFSLPVATPEDKNVAWGKPQEINNNNPPNQQWQLNQKQSYRQSDARHPSGPIKSEENATANAQFEDTYQNRPRPPRAAENVVKMMLPGRDNFALAHDGNNVYNARENAIDNLVCMGRDLGLENTLEFDNNNTCVISVDGQYNLIVTFDATTERLYIYSTLMTNIPHDPVLRLRVYEFLMEGALLGREMCGGGVGASIKNDFILLSSSIYLPTSLPTTLSTLAPQFLFSLNKWREKLGELLSTVDTQKMTSPSKNGHSTIEDTNELDSRHTPEEKAPRRIPSSTRSSRTQSAESGAGRPVIGIEATDSVMINGVPSRHNGGVLVVNVGGPAALAGIKPHDIIKKIDYKRVTSLRQFQREVSRLIVGKMVPVVVERSDVLHTIFIRVGSA</sequence>
<dbReference type="Gene3D" id="3.10.20.90">
    <property type="entry name" value="Phosphatidylinositol 3-kinase Catalytic Subunit, Chain A, domain 1"/>
    <property type="match status" value="1"/>
</dbReference>
<feature type="domain" description="PDZ" evidence="4">
    <location>
        <begin position="702"/>
        <end position="770"/>
    </location>
</feature>
<dbReference type="RefSeq" id="XP_812296.1">
    <property type="nucleotide sequence ID" value="XM_807203.1"/>
</dbReference>
<evidence type="ECO:0000256" key="3">
    <source>
        <dbReference type="SAM" id="Phobius"/>
    </source>
</evidence>
<dbReference type="Pfam" id="PF05932">
    <property type="entry name" value="CesT"/>
    <property type="match status" value="1"/>
</dbReference>
<evidence type="ECO:0000259" key="4">
    <source>
        <dbReference type="Pfam" id="PF13180"/>
    </source>
</evidence>
<feature type="compositionally biased region" description="Low complexity" evidence="2">
    <location>
        <begin position="407"/>
        <end position="426"/>
    </location>
</feature>
<dbReference type="InterPro" id="IPR001478">
    <property type="entry name" value="PDZ"/>
</dbReference>
<dbReference type="GO" id="GO:0030254">
    <property type="term" value="P:protein secretion by the type III secretion system"/>
    <property type="evidence" value="ECO:0007669"/>
    <property type="project" value="InterPro"/>
</dbReference>
<dbReference type="InParanoid" id="Q4DD54"/>
<dbReference type="EMBL" id="AAHK01000628">
    <property type="protein sequence ID" value="EAN90445.1"/>
    <property type="molecule type" value="Genomic_DNA"/>
</dbReference>
<dbReference type="Pfam" id="PF13180">
    <property type="entry name" value="PDZ_2"/>
    <property type="match status" value="1"/>
</dbReference>
<dbReference type="PaxDb" id="353153-Q4DD54"/>
<accession>Q4DD54</accession>